<dbReference type="CDD" id="cd01029">
    <property type="entry name" value="TOPRIM_primases"/>
    <property type="match status" value="1"/>
</dbReference>
<dbReference type="RefSeq" id="WP_273016151.1">
    <property type="nucleotide sequence ID" value="NZ_CALBIY010000041.1"/>
</dbReference>
<dbReference type="Pfam" id="PF13362">
    <property type="entry name" value="Toprim_3"/>
    <property type="match status" value="1"/>
</dbReference>
<protein>
    <recommendedName>
        <fullName evidence="1">Toprim domain-containing protein</fullName>
    </recommendedName>
</protein>
<accession>A0A358DZV5</accession>
<feature type="domain" description="Toprim" evidence="1">
    <location>
        <begin position="265"/>
        <end position="361"/>
    </location>
</feature>
<sequence length="392" mass="44281">MAQQPLLRFVEFVKKHIGSNHLTIAEYFNEEISEMASECRVNWNETKNNLNYNGQKDNSKAIVNLEKADARRTYVSGLKKRFEKDGDSFEYPVLVFACMQNTYQRPSRKFNPLGLLFDAYDKYKANRTIPTPKRKVSSEELKAREEENALKQANYAKWVAQEQAREIEQFPTMRALTAPKTFSLYLNRKQVGDVAKAFDIRIGLDNHGYFTCFPLYNLDGELGGFQRIYNEKPEGCDTNKKQTIDKDLTGYFFALGPLNDETEMVYICEGLATGLSMHAATGRTVIVCLYAHNIEPVSGALAHVLPMVKRVHVADNDNQKHHCGNTGVYKCAVAVQLHGGHVFVPKPSTGTDANDVHVNDGLDALKAQIYDTDNYFNGRFSKDVAGPFNSIY</sequence>
<dbReference type="InterPro" id="IPR006171">
    <property type="entry name" value="TOPRIM_dom"/>
</dbReference>
<dbReference type="Proteomes" id="UP000264779">
    <property type="component" value="Unassembled WGS sequence"/>
</dbReference>
<name>A0A358DZV5_9ALTE</name>
<evidence type="ECO:0000259" key="1">
    <source>
        <dbReference type="Pfam" id="PF13362"/>
    </source>
</evidence>
<organism evidence="2 3">
    <name type="scientific">Alteromonas australica</name>
    <dbReference type="NCBI Taxonomy" id="589873"/>
    <lineage>
        <taxon>Bacteria</taxon>
        <taxon>Pseudomonadati</taxon>
        <taxon>Pseudomonadota</taxon>
        <taxon>Gammaproteobacteria</taxon>
        <taxon>Alteromonadales</taxon>
        <taxon>Alteromonadaceae</taxon>
        <taxon>Alteromonas/Salinimonas group</taxon>
        <taxon>Alteromonas</taxon>
    </lineage>
</organism>
<gene>
    <name evidence="2" type="ORF">DEB45_09340</name>
</gene>
<proteinExistence type="predicted"/>
<evidence type="ECO:0000313" key="3">
    <source>
        <dbReference type="Proteomes" id="UP000264779"/>
    </source>
</evidence>
<dbReference type="AlphaFoldDB" id="A0A358DZV5"/>
<reference evidence="2 3" key="1">
    <citation type="journal article" date="2018" name="Nat. Biotechnol.">
        <title>A standardized bacterial taxonomy based on genome phylogeny substantially revises the tree of life.</title>
        <authorList>
            <person name="Parks D.H."/>
            <person name="Chuvochina M."/>
            <person name="Waite D.W."/>
            <person name="Rinke C."/>
            <person name="Skarshewski A."/>
            <person name="Chaumeil P.A."/>
            <person name="Hugenholtz P."/>
        </authorList>
    </citation>
    <scope>NUCLEOTIDE SEQUENCE [LARGE SCALE GENOMIC DNA]</scope>
    <source>
        <strain evidence="2">UBA11621</strain>
    </source>
</reference>
<dbReference type="InterPro" id="IPR034154">
    <property type="entry name" value="TOPRIM_DnaG/twinkle"/>
</dbReference>
<dbReference type="EMBL" id="DONK01000137">
    <property type="protein sequence ID" value="HBU51453.1"/>
    <property type="molecule type" value="Genomic_DNA"/>
</dbReference>
<evidence type="ECO:0000313" key="2">
    <source>
        <dbReference type="EMBL" id="HBU51453.1"/>
    </source>
</evidence>
<comment type="caution">
    <text evidence="2">The sequence shown here is derived from an EMBL/GenBank/DDBJ whole genome shotgun (WGS) entry which is preliminary data.</text>
</comment>